<accession>D8RVK5</accession>
<dbReference type="KEGG" id="smo:SELMODRAFT_102979"/>
<proteinExistence type="predicted"/>
<keyword evidence="3" id="KW-1185">Reference proteome</keyword>
<evidence type="ECO:0000313" key="3">
    <source>
        <dbReference type="Proteomes" id="UP000001514"/>
    </source>
</evidence>
<protein>
    <submittedName>
        <fullName evidence="2">Uncharacterized protein</fullName>
    </submittedName>
</protein>
<gene>
    <name evidence="2" type="ORF">SELMODRAFT_102979</name>
</gene>
<dbReference type="Gramene" id="EFJ23790">
    <property type="protein sequence ID" value="EFJ23790"/>
    <property type="gene ID" value="SELMODRAFT_102979"/>
</dbReference>
<dbReference type="EMBL" id="GL377591">
    <property type="protein sequence ID" value="EFJ23790.1"/>
    <property type="molecule type" value="Genomic_DNA"/>
</dbReference>
<keyword evidence="1" id="KW-0812">Transmembrane</keyword>
<evidence type="ECO:0000256" key="1">
    <source>
        <dbReference type="SAM" id="Phobius"/>
    </source>
</evidence>
<sequence>YATNSVTAFLFKEVARLANIQTQVTLSFVEPFFSVIVLLLRNVMGCGLTVSPILASGR</sequence>
<dbReference type="MEROPS" id="M18.A02"/>
<evidence type="ECO:0000313" key="2">
    <source>
        <dbReference type="EMBL" id="EFJ23790.1"/>
    </source>
</evidence>
<name>D8RVK5_SELML</name>
<keyword evidence="1" id="KW-1133">Transmembrane helix</keyword>
<feature type="non-terminal residue" evidence="2">
    <location>
        <position position="1"/>
    </location>
</feature>
<dbReference type="InParanoid" id="D8RVK5"/>
<dbReference type="HOGENOM" id="CLU_3002710_0_0_1"/>
<reference evidence="2 3" key="1">
    <citation type="journal article" date="2011" name="Science">
        <title>The Selaginella genome identifies genetic changes associated with the evolution of vascular plants.</title>
        <authorList>
            <person name="Banks J.A."/>
            <person name="Nishiyama T."/>
            <person name="Hasebe M."/>
            <person name="Bowman J.L."/>
            <person name="Gribskov M."/>
            <person name="dePamphilis C."/>
            <person name="Albert V.A."/>
            <person name="Aono N."/>
            <person name="Aoyama T."/>
            <person name="Ambrose B.A."/>
            <person name="Ashton N.W."/>
            <person name="Axtell M.J."/>
            <person name="Barker E."/>
            <person name="Barker M.S."/>
            <person name="Bennetzen J.L."/>
            <person name="Bonawitz N.D."/>
            <person name="Chapple C."/>
            <person name="Cheng C."/>
            <person name="Correa L.G."/>
            <person name="Dacre M."/>
            <person name="DeBarry J."/>
            <person name="Dreyer I."/>
            <person name="Elias M."/>
            <person name="Engstrom E.M."/>
            <person name="Estelle M."/>
            <person name="Feng L."/>
            <person name="Finet C."/>
            <person name="Floyd S.K."/>
            <person name="Frommer W.B."/>
            <person name="Fujita T."/>
            <person name="Gramzow L."/>
            <person name="Gutensohn M."/>
            <person name="Harholt J."/>
            <person name="Hattori M."/>
            <person name="Heyl A."/>
            <person name="Hirai T."/>
            <person name="Hiwatashi Y."/>
            <person name="Ishikawa M."/>
            <person name="Iwata M."/>
            <person name="Karol K.G."/>
            <person name="Koehler B."/>
            <person name="Kolukisaoglu U."/>
            <person name="Kubo M."/>
            <person name="Kurata T."/>
            <person name="Lalonde S."/>
            <person name="Li K."/>
            <person name="Li Y."/>
            <person name="Litt A."/>
            <person name="Lyons E."/>
            <person name="Manning G."/>
            <person name="Maruyama T."/>
            <person name="Michael T.P."/>
            <person name="Mikami K."/>
            <person name="Miyazaki S."/>
            <person name="Morinaga S."/>
            <person name="Murata T."/>
            <person name="Mueller-Roeber B."/>
            <person name="Nelson D.R."/>
            <person name="Obara M."/>
            <person name="Oguri Y."/>
            <person name="Olmstead R.G."/>
            <person name="Onodera N."/>
            <person name="Petersen B.L."/>
            <person name="Pils B."/>
            <person name="Prigge M."/>
            <person name="Rensing S.A."/>
            <person name="Riano-Pachon D.M."/>
            <person name="Roberts A.W."/>
            <person name="Sato Y."/>
            <person name="Scheller H.V."/>
            <person name="Schulz B."/>
            <person name="Schulz C."/>
            <person name="Shakirov E.V."/>
            <person name="Shibagaki N."/>
            <person name="Shinohara N."/>
            <person name="Shippen D.E."/>
            <person name="Soerensen I."/>
            <person name="Sotooka R."/>
            <person name="Sugimoto N."/>
            <person name="Sugita M."/>
            <person name="Sumikawa N."/>
            <person name="Tanurdzic M."/>
            <person name="Theissen G."/>
            <person name="Ulvskov P."/>
            <person name="Wakazuki S."/>
            <person name="Weng J.K."/>
            <person name="Willats W.W."/>
            <person name="Wipf D."/>
            <person name="Wolf P.G."/>
            <person name="Yang L."/>
            <person name="Zimmer A.D."/>
            <person name="Zhu Q."/>
            <person name="Mitros T."/>
            <person name="Hellsten U."/>
            <person name="Loque D."/>
            <person name="Otillar R."/>
            <person name="Salamov A."/>
            <person name="Schmutz J."/>
            <person name="Shapiro H."/>
            <person name="Lindquist E."/>
            <person name="Lucas S."/>
            <person name="Rokhsar D."/>
            <person name="Grigoriev I.V."/>
        </authorList>
    </citation>
    <scope>NUCLEOTIDE SEQUENCE [LARGE SCALE GENOMIC DNA]</scope>
</reference>
<keyword evidence="1" id="KW-0472">Membrane</keyword>
<dbReference type="Proteomes" id="UP000001514">
    <property type="component" value="Unassembled WGS sequence"/>
</dbReference>
<dbReference type="AlphaFoldDB" id="D8RVK5"/>
<feature type="transmembrane region" description="Helical" evidence="1">
    <location>
        <begin position="32"/>
        <end position="55"/>
    </location>
</feature>
<organism evidence="3">
    <name type="scientific">Selaginella moellendorffii</name>
    <name type="common">Spikemoss</name>
    <dbReference type="NCBI Taxonomy" id="88036"/>
    <lineage>
        <taxon>Eukaryota</taxon>
        <taxon>Viridiplantae</taxon>
        <taxon>Streptophyta</taxon>
        <taxon>Embryophyta</taxon>
        <taxon>Tracheophyta</taxon>
        <taxon>Lycopodiopsida</taxon>
        <taxon>Selaginellales</taxon>
        <taxon>Selaginellaceae</taxon>
        <taxon>Selaginella</taxon>
    </lineage>
</organism>